<gene>
    <name evidence="1" type="ORF">BACOVA_00407</name>
</gene>
<name>A0AAN3ACH4_BACO1</name>
<proteinExistence type="predicted"/>
<organism evidence="1 2">
    <name type="scientific">Bacteroides ovatus (strain ATCC 8483 / DSM 1896 / JCM 5824 / BCRC 10623 / CCUG 4943 / NCTC 11153)</name>
    <dbReference type="NCBI Taxonomy" id="411476"/>
    <lineage>
        <taxon>Bacteria</taxon>
        <taxon>Pseudomonadati</taxon>
        <taxon>Bacteroidota</taxon>
        <taxon>Bacteroidia</taxon>
        <taxon>Bacteroidales</taxon>
        <taxon>Bacteroidaceae</taxon>
        <taxon>Bacteroides</taxon>
    </lineage>
</organism>
<sequence>MYSIHCFLVLKVIIVAKIEFKMRNGLKKRIFFIFE</sequence>
<evidence type="ECO:0000313" key="1">
    <source>
        <dbReference type="EMBL" id="EDO13913.1"/>
    </source>
</evidence>
<reference evidence="2" key="2">
    <citation type="submission" date="2007-04" db="EMBL/GenBank/DDBJ databases">
        <title>Draft genome sequence of Bacteroides ovatus (ATCC 8483).</title>
        <authorList>
            <person name="Sudarsanam P."/>
            <person name="Ley R."/>
            <person name="Guruge J."/>
            <person name="Turnbaugh P.J."/>
            <person name="Mahowald M."/>
            <person name="Liep D."/>
            <person name="Gordon J."/>
        </authorList>
    </citation>
    <scope>NUCLEOTIDE SEQUENCE [LARGE SCALE GENOMIC DNA]</scope>
    <source>
        <strain evidence="2">ATCC 8483 / DSM 1896 / JCM 5824 / BCRC 10623 / CCUG 4943 / NCTC 11153</strain>
    </source>
</reference>
<evidence type="ECO:0000313" key="2">
    <source>
        <dbReference type="Proteomes" id="UP000005475"/>
    </source>
</evidence>
<accession>A0AAN3ACH4</accession>
<reference evidence="1 2" key="1">
    <citation type="submission" date="2007-03" db="EMBL/GenBank/DDBJ databases">
        <authorList>
            <person name="Fulton L."/>
            <person name="Clifton S."/>
            <person name="Fulton B."/>
            <person name="Xu J."/>
            <person name="Minx P."/>
            <person name="Pepin K.H."/>
            <person name="Johnson M."/>
            <person name="Thiruvilangam P."/>
            <person name="Bhonagiri V."/>
            <person name="Nash W.E."/>
            <person name="Mardis E.R."/>
            <person name="Wilson R.K."/>
        </authorList>
    </citation>
    <scope>NUCLEOTIDE SEQUENCE [LARGE SCALE GENOMIC DNA]</scope>
    <source>
        <strain evidence="2">ATCC 8483 / DSM 1896 / JCM 5824 / BCRC 10623 / CCUG 4943 / NCTC 11153</strain>
    </source>
</reference>
<dbReference type="EMBL" id="AAXF02000032">
    <property type="protein sequence ID" value="EDO13913.1"/>
    <property type="molecule type" value="Genomic_DNA"/>
</dbReference>
<comment type="caution">
    <text evidence="1">The sequence shown here is derived from an EMBL/GenBank/DDBJ whole genome shotgun (WGS) entry which is preliminary data.</text>
</comment>
<protein>
    <submittedName>
        <fullName evidence="1">Uncharacterized protein</fullName>
    </submittedName>
</protein>
<dbReference type="Proteomes" id="UP000005475">
    <property type="component" value="Unassembled WGS sequence"/>
</dbReference>
<dbReference type="AlphaFoldDB" id="A0AAN3ACH4"/>